<evidence type="ECO:0000313" key="3">
    <source>
        <dbReference type="EMBL" id="VAW88090.1"/>
    </source>
</evidence>
<organism evidence="3">
    <name type="scientific">hydrothermal vent metagenome</name>
    <dbReference type="NCBI Taxonomy" id="652676"/>
    <lineage>
        <taxon>unclassified sequences</taxon>
        <taxon>metagenomes</taxon>
        <taxon>ecological metagenomes</taxon>
    </lineage>
</organism>
<dbReference type="CDD" id="cd04584">
    <property type="entry name" value="CBS_pair_AcuB_like"/>
    <property type="match status" value="1"/>
</dbReference>
<dbReference type="Pfam" id="PF00571">
    <property type="entry name" value="CBS"/>
    <property type="match status" value="2"/>
</dbReference>
<sequence length="140" mass="16001">MTIDTIMSRKIVTVEMDDPLKAVKDIFDHVHFHHLLVIEHHKLVGVISDRDLLRAISPNIGTNSETEHDTHTLNKRVHQIMSHKPVTLPATAGIFEAIAIFNQHNISCIPVIDSEQHPIGVVSWRDILKMIENNWLKRQS</sequence>
<protein>
    <submittedName>
        <fullName evidence="3">CBS domain protein</fullName>
    </submittedName>
</protein>
<evidence type="ECO:0000259" key="2">
    <source>
        <dbReference type="PROSITE" id="PS51371"/>
    </source>
</evidence>
<dbReference type="PANTHER" id="PTHR43080">
    <property type="entry name" value="CBS DOMAIN-CONTAINING PROTEIN CBSX3, MITOCHONDRIAL"/>
    <property type="match status" value="1"/>
</dbReference>
<accession>A0A3B0ZGA8</accession>
<dbReference type="InterPro" id="IPR046342">
    <property type="entry name" value="CBS_dom_sf"/>
</dbReference>
<reference evidence="3" key="1">
    <citation type="submission" date="2018-06" db="EMBL/GenBank/DDBJ databases">
        <authorList>
            <person name="Zhirakovskaya E."/>
        </authorList>
    </citation>
    <scope>NUCLEOTIDE SEQUENCE</scope>
</reference>
<dbReference type="SMART" id="SM00116">
    <property type="entry name" value="CBS"/>
    <property type="match status" value="2"/>
</dbReference>
<gene>
    <name evidence="3" type="ORF">MNBD_GAMMA17-235</name>
</gene>
<keyword evidence="1" id="KW-0129">CBS domain</keyword>
<dbReference type="PANTHER" id="PTHR43080:SF2">
    <property type="entry name" value="CBS DOMAIN-CONTAINING PROTEIN"/>
    <property type="match status" value="1"/>
</dbReference>
<feature type="domain" description="CBS" evidence="2">
    <location>
        <begin position="7"/>
        <end position="65"/>
    </location>
</feature>
<dbReference type="PROSITE" id="PS51371">
    <property type="entry name" value="CBS"/>
    <property type="match status" value="2"/>
</dbReference>
<proteinExistence type="predicted"/>
<dbReference type="InterPro" id="IPR000644">
    <property type="entry name" value="CBS_dom"/>
</dbReference>
<dbReference type="InterPro" id="IPR051257">
    <property type="entry name" value="Diverse_CBS-Domain"/>
</dbReference>
<dbReference type="SUPFAM" id="SSF54631">
    <property type="entry name" value="CBS-domain pair"/>
    <property type="match status" value="1"/>
</dbReference>
<feature type="domain" description="CBS" evidence="2">
    <location>
        <begin position="81"/>
        <end position="138"/>
    </location>
</feature>
<evidence type="ECO:0000256" key="1">
    <source>
        <dbReference type="ARBA" id="ARBA00023122"/>
    </source>
</evidence>
<dbReference type="Gene3D" id="3.10.580.10">
    <property type="entry name" value="CBS-domain"/>
    <property type="match status" value="1"/>
</dbReference>
<name>A0A3B0ZGA8_9ZZZZ</name>
<dbReference type="EMBL" id="UOFQ01000089">
    <property type="protein sequence ID" value="VAW88090.1"/>
    <property type="molecule type" value="Genomic_DNA"/>
</dbReference>
<dbReference type="AlphaFoldDB" id="A0A3B0ZGA8"/>